<protein>
    <submittedName>
        <fullName evidence="17">Outer membrane receptor protein involved in Fe transport</fullName>
    </submittedName>
</protein>
<sequence>MKFARNKAYTLTLLSTLSAMAWSVPAYAADQDASQAVAPAPETEADEGQSDIIVTGAARAQRRFDVSYAVNSLSQEDVQRIAPKNFADLLSTVPGIQVEATGGEVQNITRVRGIPTDRGYLIFQQDGLPLYHEIDGQFFNSGEGMNRFDLMTERVEIVRGGPAPIYASSAAAIANNITVTGGPESRGKAQITLGDTGLYRLDAMQSGPIGENTYYAIGGFLRQHDGYRDSGFPSDRGGQIRANLKRDLDNGFLKVSVQYTNDHNLFYLPIPVADPRNPSVSLDPFIDYHTGTMNSPSLRGVNIKYRDGAGVTQGLNRDLADGRHMRFFNAGIQYEGDFDGWLVSAKGGYTQGKSSFDAFYSTTNPASATTFAASYLNASRTAFGADVTRLGYALAGTNGATVYDPSAASGLVMSGQYRASESEFYSGQADLSITRKFETGFGTHDVRAGVYGSIYGNTQFIAYQDMLIEVSGQPRTLDLLAYSATGAVLGSVTQNGVLRYTTTLNQGDGDAKMVALYANDTWDITEGLRVDGGFRKEWYDYDGYALLSTAANLGDATTLADDATRAFTGGKVINTLKPTATNWTIGANYDFNGNLGVYGRISNLEVPPQLGSTINTTPVRTNASVVKTKARQFEVGVKASFGPAYLYVTGFYTKFDPFNASFIAFNPDTGRNDQAIPFIGEATAKGVEIDGRIKPVRWFELAGSVTWADPQYRNLANTSGADPSAVNGNQIIREPKFFGNVRPSVRFPVGDGELEIAGRYEWTGRRYVDLFNLTSLPAYQTFGASASMTYGDWRVQVVGDNLTNAKGLTEGNPRTDQLAGQGASDAIYGRPLFGRNFRFILSRSW</sequence>
<feature type="signal peptide" evidence="14">
    <location>
        <begin position="1"/>
        <end position="28"/>
    </location>
</feature>
<dbReference type="GO" id="GO:0009279">
    <property type="term" value="C:cell outer membrane"/>
    <property type="evidence" value="ECO:0007669"/>
    <property type="project" value="UniProtKB-SubCell"/>
</dbReference>
<dbReference type="Pfam" id="PF07715">
    <property type="entry name" value="Plug"/>
    <property type="match status" value="1"/>
</dbReference>
<feature type="domain" description="TonB-dependent receptor-like beta-barrel" evidence="15">
    <location>
        <begin position="316"/>
        <end position="802"/>
    </location>
</feature>
<evidence type="ECO:0000256" key="6">
    <source>
        <dbReference type="ARBA" id="ARBA00022729"/>
    </source>
</evidence>
<keyword evidence="2 12" id="KW-0813">Transport</keyword>
<dbReference type="InterPro" id="IPR037066">
    <property type="entry name" value="Plug_dom_sf"/>
</dbReference>
<gene>
    <name evidence="17" type="ORF">FHS49_001444</name>
</gene>
<dbReference type="InterPro" id="IPR012910">
    <property type="entry name" value="Plug_dom"/>
</dbReference>
<dbReference type="PANTHER" id="PTHR32552">
    <property type="entry name" value="FERRICHROME IRON RECEPTOR-RELATED"/>
    <property type="match status" value="1"/>
</dbReference>
<evidence type="ECO:0000259" key="16">
    <source>
        <dbReference type="Pfam" id="PF07715"/>
    </source>
</evidence>
<name>A0A7W9AH66_9SPHN</name>
<evidence type="ECO:0000256" key="1">
    <source>
        <dbReference type="ARBA" id="ARBA00004571"/>
    </source>
</evidence>
<dbReference type="SUPFAM" id="SSF56935">
    <property type="entry name" value="Porins"/>
    <property type="match status" value="1"/>
</dbReference>
<organism evidence="17 18">
    <name type="scientific">Sphingobium boeckii</name>
    <dbReference type="NCBI Taxonomy" id="1082345"/>
    <lineage>
        <taxon>Bacteria</taxon>
        <taxon>Pseudomonadati</taxon>
        <taxon>Pseudomonadota</taxon>
        <taxon>Alphaproteobacteria</taxon>
        <taxon>Sphingomonadales</taxon>
        <taxon>Sphingomonadaceae</taxon>
        <taxon>Sphingobium</taxon>
    </lineage>
</organism>
<accession>A0A7W9AH66</accession>
<keyword evidence="6 14" id="KW-0732">Signal</keyword>
<feature type="domain" description="TonB-dependent receptor plug" evidence="16">
    <location>
        <begin position="64"/>
        <end position="172"/>
    </location>
</feature>
<keyword evidence="3 12" id="KW-1134">Transmembrane beta strand</keyword>
<keyword evidence="4" id="KW-0410">Iron transport</keyword>
<dbReference type="InterPro" id="IPR036942">
    <property type="entry name" value="Beta-barrel_TonB_sf"/>
</dbReference>
<proteinExistence type="inferred from homology"/>
<keyword evidence="8" id="KW-0406">Ion transport</keyword>
<reference evidence="17 18" key="1">
    <citation type="submission" date="2020-08" db="EMBL/GenBank/DDBJ databases">
        <title>Genomic Encyclopedia of Type Strains, Phase IV (KMG-IV): sequencing the most valuable type-strain genomes for metagenomic binning, comparative biology and taxonomic classification.</title>
        <authorList>
            <person name="Goeker M."/>
        </authorList>
    </citation>
    <scope>NUCLEOTIDE SEQUENCE [LARGE SCALE GENOMIC DNA]</scope>
    <source>
        <strain evidence="17 18">DSM 25079</strain>
    </source>
</reference>
<dbReference type="Gene3D" id="2.40.170.20">
    <property type="entry name" value="TonB-dependent receptor, beta-barrel domain"/>
    <property type="match status" value="1"/>
</dbReference>
<keyword evidence="11 12" id="KW-0998">Cell outer membrane</keyword>
<comment type="subcellular location">
    <subcellularLocation>
        <location evidence="1 12">Cell outer membrane</location>
        <topology evidence="1 12">Multi-pass membrane protein</topology>
    </subcellularLocation>
</comment>
<dbReference type="Gene3D" id="2.170.130.10">
    <property type="entry name" value="TonB-dependent receptor, plug domain"/>
    <property type="match status" value="1"/>
</dbReference>
<dbReference type="Proteomes" id="UP000549617">
    <property type="component" value="Unassembled WGS sequence"/>
</dbReference>
<evidence type="ECO:0000256" key="10">
    <source>
        <dbReference type="ARBA" id="ARBA00023136"/>
    </source>
</evidence>
<dbReference type="AlphaFoldDB" id="A0A7W9AH66"/>
<evidence type="ECO:0000256" key="13">
    <source>
        <dbReference type="RuleBase" id="RU003357"/>
    </source>
</evidence>
<dbReference type="Pfam" id="PF00593">
    <property type="entry name" value="TonB_dep_Rec_b-barrel"/>
    <property type="match status" value="1"/>
</dbReference>
<dbReference type="PROSITE" id="PS52016">
    <property type="entry name" value="TONB_DEPENDENT_REC_3"/>
    <property type="match status" value="1"/>
</dbReference>
<evidence type="ECO:0000256" key="4">
    <source>
        <dbReference type="ARBA" id="ARBA00022496"/>
    </source>
</evidence>
<keyword evidence="5 12" id="KW-0812">Transmembrane</keyword>
<evidence type="ECO:0000256" key="11">
    <source>
        <dbReference type="ARBA" id="ARBA00023237"/>
    </source>
</evidence>
<keyword evidence="10 12" id="KW-0472">Membrane</keyword>
<evidence type="ECO:0000313" key="18">
    <source>
        <dbReference type="Proteomes" id="UP000549617"/>
    </source>
</evidence>
<evidence type="ECO:0000256" key="12">
    <source>
        <dbReference type="PROSITE-ProRule" id="PRU01360"/>
    </source>
</evidence>
<evidence type="ECO:0000313" key="17">
    <source>
        <dbReference type="EMBL" id="MBB5685436.1"/>
    </source>
</evidence>
<evidence type="ECO:0000256" key="2">
    <source>
        <dbReference type="ARBA" id="ARBA00022448"/>
    </source>
</evidence>
<dbReference type="GO" id="GO:0015344">
    <property type="term" value="F:siderophore uptake transmembrane transporter activity"/>
    <property type="evidence" value="ECO:0007669"/>
    <property type="project" value="TreeGrafter"/>
</dbReference>
<evidence type="ECO:0000259" key="15">
    <source>
        <dbReference type="Pfam" id="PF00593"/>
    </source>
</evidence>
<comment type="caution">
    <text evidence="17">The sequence shown here is derived from an EMBL/GenBank/DDBJ whole genome shotgun (WGS) entry which is preliminary data.</text>
</comment>
<feature type="chain" id="PRO_5031171815" evidence="14">
    <location>
        <begin position="29"/>
        <end position="845"/>
    </location>
</feature>
<keyword evidence="7" id="KW-0408">Iron</keyword>
<keyword evidence="18" id="KW-1185">Reference proteome</keyword>
<dbReference type="InterPro" id="IPR000531">
    <property type="entry name" value="Beta-barrel_TonB"/>
</dbReference>
<evidence type="ECO:0000256" key="7">
    <source>
        <dbReference type="ARBA" id="ARBA00023004"/>
    </source>
</evidence>
<dbReference type="InterPro" id="IPR039426">
    <property type="entry name" value="TonB-dep_rcpt-like"/>
</dbReference>
<evidence type="ECO:0000256" key="3">
    <source>
        <dbReference type="ARBA" id="ARBA00022452"/>
    </source>
</evidence>
<evidence type="ECO:0000256" key="8">
    <source>
        <dbReference type="ARBA" id="ARBA00023065"/>
    </source>
</evidence>
<evidence type="ECO:0000256" key="9">
    <source>
        <dbReference type="ARBA" id="ARBA00023077"/>
    </source>
</evidence>
<keyword evidence="9 13" id="KW-0798">TonB box</keyword>
<keyword evidence="17" id="KW-0675">Receptor</keyword>
<evidence type="ECO:0000256" key="5">
    <source>
        <dbReference type="ARBA" id="ARBA00022692"/>
    </source>
</evidence>
<comment type="similarity">
    <text evidence="12 13">Belongs to the TonB-dependent receptor family.</text>
</comment>
<dbReference type="PANTHER" id="PTHR32552:SF89">
    <property type="entry name" value="CATECHOLATE SIDEROPHORE RECEPTOR FIU"/>
    <property type="match status" value="1"/>
</dbReference>
<evidence type="ECO:0000256" key="14">
    <source>
        <dbReference type="SAM" id="SignalP"/>
    </source>
</evidence>
<dbReference type="EMBL" id="JACIJC010000002">
    <property type="protein sequence ID" value="MBB5685436.1"/>
    <property type="molecule type" value="Genomic_DNA"/>
</dbReference>